<evidence type="ECO:0000313" key="3">
    <source>
        <dbReference type="Proteomes" id="UP000614601"/>
    </source>
</evidence>
<sequence>MWIDQYFGAEIAELNEQPVGQERSALSAVQSDLNTLRNKNSDLVEHLKQSQSRIIAAIHLFDPTHVLIPFDSNYFKRKIKFLFSCPSRAKSDKQTPDAVTIDENEIETAQNQAKKPTDRPTSKAELFIPRLEVPCSEKAHIKPAPLSNSETNRPIDTSNMSHKDETLYDVGSIDSDNSQSEVKPNEDDYSVRYKKH</sequence>
<organism evidence="2 3">
    <name type="scientific">Bursaphelenchus okinawaensis</name>
    <dbReference type="NCBI Taxonomy" id="465554"/>
    <lineage>
        <taxon>Eukaryota</taxon>
        <taxon>Metazoa</taxon>
        <taxon>Ecdysozoa</taxon>
        <taxon>Nematoda</taxon>
        <taxon>Chromadorea</taxon>
        <taxon>Rhabditida</taxon>
        <taxon>Tylenchina</taxon>
        <taxon>Tylenchomorpha</taxon>
        <taxon>Aphelenchoidea</taxon>
        <taxon>Aphelenchoididae</taxon>
        <taxon>Bursaphelenchus</taxon>
    </lineage>
</organism>
<reference evidence="2" key="1">
    <citation type="submission" date="2020-09" db="EMBL/GenBank/DDBJ databases">
        <authorList>
            <person name="Kikuchi T."/>
        </authorList>
    </citation>
    <scope>NUCLEOTIDE SEQUENCE</scope>
    <source>
        <strain evidence="2">SH1</strain>
    </source>
</reference>
<dbReference type="AlphaFoldDB" id="A0A811KH54"/>
<dbReference type="Proteomes" id="UP000783686">
    <property type="component" value="Unassembled WGS sequence"/>
</dbReference>
<comment type="caution">
    <text evidence="2">The sequence shown here is derived from an EMBL/GenBank/DDBJ whole genome shotgun (WGS) entry which is preliminary data.</text>
</comment>
<evidence type="ECO:0000256" key="1">
    <source>
        <dbReference type="SAM" id="MobiDB-lite"/>
    </source>
</evidence>
<dbReference type="EMBL" id="CAJFCW020000003">
    <property type="protein sequence ID" value="CAG9103227.1"/>
    <property type="molecule type" value="Genomic_DNA"/>
</dbReference>
<dbReference type="EMBL" id="CAJFDH010000003">
    <property type="protein sequence ID" value="CAD5214762.1"/>
    <property type="molecule type" value="Genomic_DNA"/>
</dbReference>
<keyword evidence="3" id="KW-1185">Reference proteome</keyword>
<feature type="region of interest" description="Disordered" evidence="1">
    <location>
        <begin position="138"/>
        <end position="196"/>
    </location>
</feature>
<gene>
    <name evidence="2" type="ORF">BOKJ2_LOCUS5755</name>
</gene>
<feature type="compositionally biased region" description="Polar residues" evidence="1">
    <location>
        <begin position="146"/>
        <end position="160"/>
    </location>
</feature>
<dbReference type="Proteomes" id="UP000614601">
    <property type="component" value="Unassembled WGS sequence"/>
</dbReference>
<protein>
    <submittedName>
        <fullName evidence="2">Uncharacterized protein</fullName>
    </submittedName>
</protein>
<evidence type="ECO:0000313" key="2">
    <source>
        <dbReference type="EMBL" id="CAD5214762.1"/>
    </source>
</evidence>
<feature type="compositionally biased region" description="Basic and acidic residues" evidence="1">
    <location>
        <begin position="183"/>
        <end position="196"/>
    </location>
</feature>
<accession>A0A811KH54</accession>
<proteinExistence type="predicted"/>
<name>A0A811KH54_9BILA</name>